<gene>
    <name evidence="2" type="ORF">EYW47_08360</name>
</gene>
<dbReference type="EMBL" id="SMRP01000003">
    <property type="protein sequence ID" value="TDG24559.1"/>
    <property type="molecule type" value="Genomic_DNA"/>
</dbReference>
<accession>A0A4R5MCH2</accession>
<keyword evidence="1" id="KW-1133">Transmembrane helix</keyword>
<dbReference type="RefSeq" id="WP_133194404.1">
    <property type="nucleotide sequence ID" value="NZ_JBHUCW010000006.1"/>
</dbReference>
<protein>
    <submittedName>
        <fullName evidence="2">Uncharacterized protein</fullName>
    </submittedName>
</protein>
<name>A0A4R5MCH2_9BURK</name>
<reference evidence="2 3" key="1">
    <citation type="submission" date="2019-03" db="EMBL/GenBank/DDBJ databases">
        <title>Paraburkholderia sp. 4M-K11, isolated from subtropical forest soil.</title>
        <authorList>
            <person name="Gao Z.-H."/>
            <person name="Qiu L.-H."/>
        </authorList>
    </citation>
    <scope>NUCLEOTIDE SEQUENCE [LARGE SCALE GENOMIC DNA]</scope>
    <source>
        <strain evidence="2 3">4M-K11</strain>
    </source>
</reference>
<evidence type="ECO:0000313" key="3">
    <source>
        <dbReference type="Proteomes" id="UP000295722"/>
    </source>
</evidence>
<comment type="caution">
    <text evidence="2">The sequence shown here is derived from an EMBL/GenBank/DDBJ whole genome shotgun (WGS) entry which is preliminary data.</text>
</comment>
<sequence length="124" mass="13511">MYTFVCCLLSNLALLAAVQLTCGFVRAMRPDLRVRGTRVFIGVIALAFVFDAALTFLVFADAGGPWRNHKPADTFFARTTAYLLAAVLAVALARFGCRRSAHRGTPPNALEIKTSPYTKSTLPM</sequence>
<organism evidence="2 3">
    <name type="scientific">Paraburkholderia silviterrae</name>
    <dbReference type="NCBI Taxonomy" id="2528715"/>
    <lineage>
        <taxon>Bacteria</taxon>
        <taxon>Pseudomonadati</taxon>
        <taxon>Pseudomonadota</taxon>
        <taxon>Betaproteobacteria</taxon>
        <taxon>Burkholderiales</taxon>
        <taxon>Burkholderiaceae</taxon>
        <taxon>Paraburkholderia</taxon>
    </lineage>
</organism>
<keyword evidence="1" id="KW-0472">Membrane</keyword>
<keyword evidence="3" id="KW-1185">Reference proteome</keyword>
<keyword evidence="1" id="KW-0812">Transmembrane</keyword>
<proteinExistence type="predicted"/>
<evidence type="ECO:0000313" key="2">
    <source>
        <dbReference type="EMBL" id="TDG24559.1"/>
    </source>
</evidence>
<dbReference type="OrthoDB" id="9007851at2"/>
<dbReference type="AlphaFoldDB" id="A0A4R5MCH2"/>
<feature type="transmembrane region" description="Helical" evidence="1">
    <location>
        <begin position="75"/>
        <end position="96"/>
    </location>
</feature>
<dbReference type="Proteomes" id="UP000295722">
    <property type="component" value="Unassembled WGS sequence"/>
</dbReference>
<evidence type="ECO:0000256" key="1">
    <source>
        <dbReference type="SAM" id="Phobius"/>
    </source>
</evidence>
<feature type="transmembrane region" description="Helical" evidence="1">
    <location>
        <begin position="39"/>
        <end position="63"/>
    </location>
</feature>